<keyword evidence="5" id="KW-0472">Membrane</keyword>
<dbReference type="SMART" id="SM00239">
    <property type="entry name" value="C2"/>
    <property type="match status" value="1"/>
</dbReference>
<dbReference type="STRING" id="337451.A0A3S3PME9"/>
<dbReference type="GO" id="GO:0006869">
    <property type="term" value="P:lipid transport"/>
    <property type="evidence" value="ECO:0007669"/>
    <property type="project" value="UniProtKB-KW"/>
</dbReference>
<reference evidence="7 8" key="1">
    <citation type="journal article" date="2019" name="Nat. Plants">
        <title>Stout camphor tree genome fills gaps in understanding of flowering plant genome evolution.</title>
        <authorList>
            <person name="Chaw S.M."/>
            <person name="Liu Y.C."/>
            <person name="Wu Y.W."/>
            <person name="Wang H.Y."/>
            <person name="Lin C.I."/>
            <person name="Wu C.S."/>
            <person name="Ke H.M."/>
            <person name="Chang L.Y."/>
            <person name="Hsu C.Y."/>
            <person name="Yang H.T."/>
            <person name="Sudianto E."/>
            <person name="Hsu M.H."/>
            <person name="Wu K.P."/>
            <person name="Wang L.N."/>
            <person name="Leebens-Mack J.H."/>
            <person name="Tsai I.J."/>
        </authorList>
    </citation>
    <scope>NUCLEOTIDE SEQUENCE [LARGE SCALE GENOMIC DNA]</scope>
    <source>
        <strain evidence="8">cv. Chaw 1501</strain>
        <tissue evidence="7">Young leaves</tissue>
    </source>
</reference>
<accession>A0A3S3PME9</accession>
<keyword evidence="4" id="KW-0446">Lipid-binding</keyword>
<evidence type="ECO:0000259" key="6">
    <source>
        <dbReference type="PROSITE" id="PS51847"/>
    </source>
</evidence>
<dbReference type="AlphaFoldDB" id="A0A3S3PME9"/>
<sequence>MPRKRLRDLYTEEAVEFFNHVVDDKPLLPFLIPLVFVAWAVERWLVPFSNWVPLVVAVWATIQYGRFQRQLLVEDLNKKWQRLVLDTLPITPLEPCEWLNKLFMEVWFNFFEPKLSKRFRSIVEVSFLHVKKIPVFSIIILIISRLKHRKPALIEKIELLEFSLGSCPPSLGLNGIHWSTTGDQRVMRIGFDWDTNEMNIMLLAKLAKPLLGTARIIINSVHIKGDVLLMPILDGQAILYSFESTPEVRIGVAFGSGGSQTLPATELPGVSTWLVKVFTETLVKTMVEPRRRCYPLSPVDLRKNAVGGVLSVTVVSASNLVGSSGINIKGSLSERRQNSTGNCPPGSSGSRTLQTFIEVEIGELTRRTDVCQGSSPGWDATFNMVFHDNAGILRFHLYNRGASSVKYDYLTGCEIKVRHAPDDSTIFWAIGPGSRVLAKHVEQCGREVEMVVPFEGINAGEV</sequence>
<evidence type="ECO:0000256" key="3">
    <source>
        <dbReference type="ARBA" id="ARBA00023055"/>
    </source>
</evidence>
<dbReference type="SUPFAM" id="SSF49562">
    <property type="entry name" value="C2 domain (Calcium/lipid-binding domain, CaLB)"/>
    <property type="match status" value="1"/>
</dbReference>
<evidence type="ECO:0000256" key="5">
    <source>
        <dbReference type="ARBA" id="ARBA00023136"/>
    </source>
</evidence>
<dbReference type="PANTHER" id="PTHR47264:SF3">
    <property type="entry name" value="SYNAPTOTAGMIN-5 ISOFORM X1"/>
    <property type="match status" value="1"/>
</dbReference>
<evidence type="ECO:0000313" key="7">
    <source>
        <dbReference type="EMBL" id="RWR93879.1"/>
    </source>
</evidence>
<proteinExistence type="predicted"/>
<keyword evidence="2" id="KW-0813">Transport</keyword>
<dbReference type="PANTHER" id="PTHR47264">
    <property type="entry name" value="OS01G0128800 PROTEIN"/>
    <property type="match status" value="1"/>
</dbReference>
<protein>
    <submittedName>
        <fullName evidence="7">Extended synaptotagmin-1 isoform X1</fullName>
    </submittedName>
</protein>
<dbReference type="Gene3D" id="2.60.40.150">
    <property type="entry name" value="C2 domain"/>
    <property type="match status" value="1"/>
</dbReference>
<comment type="subcellular location">
    <subcellularLocation>
        <location evidence="1">Membrane</location>
    </subcellularLocation>
</comment>
<keyword evidence="3" id="KW-0445">Lipid transport</keyword>
<dbReference type="CDD" id="cd21669">
    <property type="entry name" value="SMP_SF"/>
    <property type="match status" value="1"/>
</dbReference>
<dbReference type="InterPro" id="IPR000008">
    <property type="entry name" value="C2_dom"/>
</dbReference>
<keyword evidence="8" id="KW-1185">Reference proteome</keyword>
<organism evidence="7 8">
    <name type="scientific">Cinnamomum micranthum f. kanehirae</name>
    <dbReference type="NCBI Taxonomy" id="337451"/>
    <lineage>
        <taxon>Eukaryota</taxon>
        <taxon>Viridiplantae</taxon>
        <taxon>Streptophyta</taxon>
        <taxon>Embryophyta</taxon>
        <taxon>Tracheophyta</taxon>
        <taxon>Spermatophyta</taxon>
        <taxon>Magnoliopsida</taxon>
        <taxon>Magnoliidae</taxon>
        <taxon>Laurales</taxon>
        <taxon>Lauraceae</taxon>
        <taxon>Cinnamomum</taxon>
    </lineage>
</organism>
<dbReference type="InterPro" id="IPR035892">
    <property type="entry name" value="C2_domain_sf"/>
</dbReference>
<dbReference type="Pfam" id="PF00168">
    <property type="entry name" value="C2"/>
    <property type="match status" value="1"/>
</dbReference>
<name>A0A3S3PME9_9MAGN</name>
<feature type="domain" description="SMP-LTD" evidence="6">
    <location>
        <begin position="92"/>
        <end position="297"/>
    </location>
</feature>
<dbReference type="EMBL" id="QPKB01000010">
    <property type="protein sequence ID" value="RWR93879.1"/>
    <property type="molecule type" value="Genomic_DNA"/>
</dbReference>
<dbReference type="GO" id="GO:0016020">
    <property type="term" value="C:membrane"/>
    <property type="evidence" value="ECO:0007669"/>
    <property type="project" value="UniProtKB-SubCell"/>
</dbReference>
<evidence type="ECO:0000256" key="1">
    <source>
        <dbReference type="ARBA" id="ARBA00004370"/>
    </source>
</evidence>
<dbReference type="PROSITE" id="PS51847">
    <property type="entry name" value="SMP"/>
    <property type="match status" value="1"/>
</dbReference>
<gene>
    <name evidence="7" type="ORF">CKAN_02315600</name>
</gene>
<evidence type="ECO:0000256" key="4">
    <source>
        <dbReference type="ARBA" id="ARBA00023121"/>
    </source>
</evidence>
<evidence type="ECO:0000313" key="8">
    <source>
        <dbReference type="Proteomes" id="UP000283530"/>
    </source>
</evidence>
<dbReference type="Proteomes" id="UP000283530">
    <property type="component" value="Unassembled WGS sequence"/>
</dbReference>
<dbReference type="GO" id="GO:0008289">
    <property type="term" value="F:lipid binding"/>
    <property type="evidence" value="ECO:0007669"/>
    <property type="project" value="UniProtKB-KW"/>
</dbReference>
<dbReference type="OrthoDB" id="270970at2759"/>
<comment type="caution">
    <text evidence="7">The sequence shown here is derived from an EMBL/GenBank/DDBJ whole genome shotgun (WGS) entry which is preliminary data.</text>
</comment>
<evidence type="ECO:0000256" key="2">
    <source>
        <dbReference type="ARBA" id="ARBA00022448"/>
    </source>
</evidence>
<dbReference type="InterPro" id="IPR031468">
    <property type="entry name" value="SMP_LBD"/>
</dbReference>